<dbReference type="OrthoDB" id="247013at2759"/>
<evidence type="ECO:0000256" key="1">
    <source>
        <dbReference type="SAM" id="MobiDB-lite"/>
    </source>
</evidence>
<accession>A0A183EN35</accession>
<protein>
    <submittedName>
        <fullName evidence="4">NAM-associated domain-containing protein</fullName>
    </submittedName>
</protein>
<dbReference type="AlphaFoldDB" id="A0A183EN35"/>
<dbReference type="EMBL" id="UYRT01094947">
    <property type="protein sequence ID" value="VDN39920.1"/>
    <property type="molecule type" value="Genomic_DNA"/>
</dbReference>
<evidence type="ECO:0000313" key="4">
    <source>
        <dbReference type="WBParaSite" id="GPUH_0002240301-mRNA-1"/>
    </source>
</evidence>
<sequence>MLNPTEHILQIYEAKLDEERAKKAAKTRKPVEDKPSTSCSNQAVEAGSAQKKEEVQKNEKRDEKSTIKNGLVKRAEKRKADTNKPVSIQDSSASAAYKSLFTTCEEAKRKPEPHWVTHNPLFY</sequence>
<evidence type="ECO:0000313" key="2">
    <source>
        <dbReference type="EMBL" id="VDN39920.1"/>
    </source>
</evidence>
<evidence type="ECO:0000313" key="3">
    <source>
        <dbReference type="Proteomes" id="UP000271098"/>
    </source>
</evidence>
<gene>
    <name evidence="2" type="ORF">GPUH_LOCUS22376</name>
</gene>
<feature type="compositionally biased region" description="Basic and acidic residues" evidence="1">
    <location>
        <begin position="50"/>
        <end position="66"/>
    </location>
</feature>
<dbReference type="Proteomes" id="UP000271098">
    <property type="component" value="Unassembled WGS sequence"/>
</dbReference>
<reference evidence="4" key="1">
    <citation type="submission" date="2016-06" db="UniProtKB">
        <authorList>
            <consortium name="WormBaseParasite"/>
        </authorList>
    </citation>
    <scope>IDENTIFICATION</scope>
</reference>
<keyword evidence="3" id="KW-1185">Reference proteome</keyword>
<organism evidence="4">
    <name type="scientific">Gongylonema pulchrum</name>
    <dbReference type="NCBI Taxonomy" id="637853"/>
    <lineage>
        <taxon>Eukaryota</taxon>
        <taxon>Metazoa</taxon>
        <taxon>Ecdysozoa</taxon>
        <taxon>Nematoda</taxon>
        <taxon>Chromadorea</taxon>
        <taxon>Rhabditida</taxon>
        <taxon>Spirurina</taxon>
        <taxon>Spiruromorpha</taxon>
        <taxon>Spiruroidea</taxon>
        <taxon>Gongylonematidae</taxon>
        <taxon>Gongylonema</taxon>
    </lineage>
</organism>
<reference evidence="2 3" key="2">
    <citation type="submission" date="2018-11" db="EMBL/GenBank/DDBJ databases">
        <authorList>
            <consortium name="Pathogen Informatics"/>
        </authorList>
    </citation>
    <scope>NUCLEOTIDE SEQUENCE [LARGE SCALE GENOMIC DNA]</scope>
</reference>
<name>A0A183EN35_9BILA</name>
<proteinExistence type="predicted"/>
<dbReference type="WBParaSite" id="GPUH_0002240301-mRNA-1">
    <property type="protein sequence ID" value="GPUH_0002240301-mRNA-1"/>
    <property type="gene ID" value="GPUH_0002240301"/>
</dbReference>
<feature type="region of interest" description="Disordered" evidence="1">
    <location>
        <begin position="19"/>
        <end position="92"/>
    </location>
</feature>